<proteinExistence type="predicted"/>
<dbReference type="EMBL" id="LDOU01000012">
    <property type="protein sequence ID" value="KLV09408.1"/>
    <property type="molecule type" value="Genomic_DNA"/>
</dbReference>
<organism evidence="2 3">
    <name type="scientific">Photobacterium ganghwense</name>
    <dbReference type="NCBI Taxonomy" id="320778"/>
    <lineage>
        <taxon>Bacteria</taxon>
        <taxon>Pseudomonadati</taxon>
        <taxon>Pseudomonadota</taxon>
        <taxon>Gammaproteobacteria</taxon>
        <taxon>Vibrionales</taxon>
        <taxon>Vibrionaceae</taxon>
        <taxon>Photobacterium</taxon>
    </lineage>
</organism>
<dbReference type="PATRIC" id="fig|320778.3.peg.2470"/>
<dbReference type="STRING" id="320778.ABT57_11350"/>
<gene>
    <name evidence="2" type="ORF">ABT57_11350</name>
</gene>
<evidence type="ECO:0000259" key="1">
    <source>
        <dbReference type="PROSITE" id="PS50263"/>
    </source>
</evidence>
<accession>A0A0J1HCN7</accession>
<evidence type="ECO:0000313" key="3">
    <source>
        <dbReference type="Proteomes" id="UP000035909"/>
    </source>
</evidence>
<name>A0A0J1HCN7_9GAMM</name>
<dbReference type="Gene3D" id="3.60.110.10">
    <property type="entry name" value="Carbon-nitrogen hydrolase"/>
    <property type="match status" value="1"/>
</dbReference>
<dbReference type="InterPro" id="IPR003010">
    <property type="entry name" value="C-N_Hydrolase"/>
</dbReference>
<dbReference type="PROSITE" id="PS50263">
    <property type="entry name" value="CN_HYDROLASE"/>
    <property type="match status" value="1"/>
</dbReference>
<dbReference type="Pfam" id="PF00795">
    <property type="entry name" value="CN_hydrolase"/>
    <property type="match status" value="1"/>
</dbReference>
<dbReference type="AlphaFoldDB" id="A0A0J1HCN7"/>
<evidence type="ECO:0000313" key="2">
    <source>
        <dbReference type="EMBL" id="KLV09408.1"/>
    </source>
</evidence>
<dbReference type="Proteomes" id="UP000035909">
    <property type="component" value="Unassembled WGS sequence"/>
</dbReference>
<protein>
    <recommendedName>
        <fullName evidence="1">CN hydrolase domain-containing protein</fullName>
    </recommendedName>
</protein>
<sequence>MKIGIVQMPMQWTTEENSTTICQYIAQHEDLDYLVFPELSLSGFHRNIIAQSDKYTVDNAINLVAQACRKYQVNAFIGAPVTVESAIYNSYLAISAEGKCLTRWDKVGLTPSEARIFSAGTARNIIKLGSSYVTSFMCREADDHEWFISTVGHAPLNFILWPSYICHGDGEGSDDGSSQSGYFAGASSIARNLQSVVIQCNWPCSVNDAGIKGMGGSRIYGSDGETLYTMPRDEVAVGVFDLNEKTFAVRV</sequence>
<dbReference type="CDD" id="cd07197">
    <property type="entry name" value="nitrilase"/>
    <property type="match status" value="1"/>
</dbReference>
<feature type="domain" description="CN hydrolase" evidence="1">
    <location>
        <begin position="1"/>
        <end position="244"/>
    </location>
</feature>
<keyword evidence="3" id="KW-1185">Reference proteome</keyword>
<comment type="caution">
    <text evidence="2">The sequence shown here is derived from an EMBL/GenBank/DDBJ whole genome shotgun (WGS) entry which is preliminary data.</text>
</comment>
<dbReference type="SUPFAM" id="SSF56317">
    <property type="entry name" value="Carbon-nitrogen hydrolase"/>
    <property type="match status" value="1"/>
</dbReference>
<dbReference type="InterPro" id="IPR036526">
    <property type="entry name" value="C-N_Hydrolase_sf"/>
</dbReference>
<reference evidence="2 3" key="1">
    <citation type="submission" date="2015-05" db="EMBL/GenBank/DDBJ databases">
        <title>Photobacterium galathea sp. nov.</title>
        <authorList>
            <person name="Machado H."/>
            <person name="Gram L."/>
        </authorList>
    </citation>
    <scope>NUCLEOTIDE SEQUENCE [LARGE SCALE GENOMIC DNA]</scope>
    <source>
        <strain evidence="2 3">DSM 22954</strain>
    </source>
</reference>